<reference evidence="1" key="1">
    <citation type="submission" date="2018-01" db="EMBL/GenBank/DDBJ databases">
        <authorList>
            <person name="Mao J.F."/>
        </authorList>
    </citation>
    <scope>NUCLEOTIDE SEQUENCE</scope>
    <source>
        <strain evidence="1">Huo1</strain>
        <tissue evidence="1">Leaf</tissue>
    </source>
</reference>
<sequence length="108" mass="11893">MVNTHGNDPHLDGLEQTDAAEKNNITENHGRVFWLGSRLIFQRDSVSKLNDRPKMQMPYTIDTNFASSSYATVQPHICIHTSLVYANGFWGCAIGFAPPSVDGTNALA</sequence>
<organism evidence="1">
    <name type="scientific">Salvia splendens</name>
    <name type="common">Scarlet sage</name>
    <dbReference type="NCBI Taxonomy" id="180675"/>
    <lineage>
        <taxon>Eukaryota</taxon>
        <taxon>Viridiplantae</taxon>
        <taxon>Streptophyta</taxon>
        <taxon>Embryophyta</taxon>
        <taxon>Tracheophyta</taxon>
        <taxon>Spermatophyta</taxon>
        <taxon>Magnoliopsida</taxon>
        <taxon>eudicotyledons</taxon>
        <taxon>Gunneridae</taxon>
        <taxon>Pentapetalae</taxon>
        <taxon>asterids</taxon>
        <taxon>lamiids</taxon>
        <taxon>Lamiales</taxon>
        <taxon>Lamiaceae</taxon>
        <taxon>Nepetoideae</taxon>
        <taxon>Mentheae</taxon>
        <taxon>Salviinae</taxon>
        <taxon>Salvia</taxon>
        <taxon>Salvia subgen. Calosphace</taxon>
        <taxon>core Calosphace</taxon>
    </lineage>
</organism>
<name>A0A8X8X5A6_SALSN</name>
<evidence type="ECO:0000313" key="2">
    <source>
        <dbReference type="Proteomes" id="UP000298416"/>
    </source>
</evidence>
<keyword evidence="2" id="KW-1185">Reference proteome</keyword>
<accession>A0A8X8X5A6</accession>
<proteinExistence type="predicted"/>
<evidence type="ECO:0000313" key="1">
    <source>
        <dbReference type="EMBL" id="KAG6408060.1"/>
    </source>
</evidence>
<dbReference type="AlphaFoldDB" id="A0A8X8X5A6"/>
<reference evidence="1" key="2">
    <citation type="submission" date="2020-08" db="EMBL/GenBank/DDBJ databases">
        <title>Plant Genome Project.</title>
        <authorList>
            <person name="Zhang R.-G."/>
        </authorList>
    </citation>
    <scope>NUCLEOTIDE SEQUENCE</scope>
    <source>
        <strain evidence="1">Huo1</strain>
        <tissue evidence="1">Leaf</tissue>
    </source>
</reference>
<comment type="caution">
    <text evidence="1">The sequence shown here is derived from an EMBL/GenBank/DDBJ whole genome shotgun (WGS) entry which is preliminary data.</text>
</comment>
<protein>
    <submittedName>
        <fullName evidence="1">Uncharacterized protein</fullName>
    </submittedName>
</protein>
<gene>
    <name evidence="1" type="ORF">SASPL_131062</name>
</gene>
<dbReference type="EMBL" id="PNBA02000011">
    <property type="protein sequence ID" value="KAG6408060.1"/>
    <property type="molecule type" value="Genomic_DNA"/>
</dbReference>
<dbReference type="Proteomes" id="UP000298416">
    <property type="component" value="Unassembled WGS sequence"/>
</dbReference>